<evidence type="ECO:0000256" key="2">
    <source>
        <dbReference type="ARBA" id="ARBA00022448"/>
    </source>
</evidence>
<dbReference type="Proteomes" id="UP000602076">
    <property type="component" value="Unassembled WGS sequence"/>
</dbReference>
<proteinExistence type="inferred from homology"/>
<comment type="caution">
    <text evidence="6">The sequence shown here is derived from an EMBL/GenBank/DDBJ whole genome shotgun (WGS) entry which is preliminary data.</text>
</comment>
<comment type="similarity">
    <text evidence="1">Belongs to the ABC transporter superfamily.</text>
</comment>
<organism evidence="6 7">
    <name type="scientific">Peribacillus faecalis</name>
    <dbReference type="NCBI Taxonomy" id="2772559"/>
    <lineage>
        <taxon>Bacteria</taxon>
        <taxon>Bacillati</taxon>
        <taxon>Bacillota</taxon>
        <taxon>Bacilli</taxon>
        <taxon>Bacillales</taxon>
        <taxon>Bacillaceae</taxon>
        <taxon>Peribacillus</taxon>
    </lineage>
</organism>
<dbReference type="InterPro" id="IPR017871">
    <property type="entry name" value="ABC_transporter-like_CS"/>
</dbReference>
<keyword evidence="4 6" id="KW-0067">ATP-binding</keyword>
<dbReference type="Pfam" id="PF00005">
    <property type="entry name" value="ABC_tran"/>
    <property type="match status" value="1"/>
</dbReference>
<dbReference type="PROSITE" id="PS50893">
    <property type="entry name" value="ABC_TRANSPORTER_2"/>
    <property type="match status" value="1"/>
</dbReference>
<keyword evidence="7" id="KW-1185">Reference proteome</keyword>
<dbReference type="Gene3D" id="3.40.50.300">
    <property type="entry name" value="P-loop containing nucleotide triphosphate hydrolases"/>
    <property type="match status" value="1"/>
</dbReference>
<dbReference type="InterPro" id="IPR003439">
    <property type="entry name" value="ABC_transporter-like_ATP-bd"/>
</dbReference>
<dbReference type="PANTHER" id="PTHR42734">
    <property type="entry name" value="METAL TRANSPORT SYSTEM ATP-BINDING PROTEIN TM_0124-RELATED"/>
    <property type="match status" value="1"/>
</dbReference>
<dbReference type="GO" id="GO:0005524">
    <property type="term" value="F:ATP binding"/>
    <property type="evidence" value="ECO:0007669"/>
    <property type="project" value="UniProtKB-KW"/>
</dbReference>
<feature type="domain" description="ABC transporter" evidence="5">
    <location>
        <begin position="2"/>
        <end position="241"/>
    </location>
</feature>
<evidence type="ECO:0000256" key="3">
    <source>
        <dbReference type="ARBA" id="ARBA00022741"/>
    </source>
</evidence>
<dbReference type="GO" id="GO:0016887">
    <property type="term" value="F:ATP hydrolysis activity"/>
    <property type="evidence" value="ECO:0007669"/>
    <property type="project" value="InterPro"/>
</dbReference>
<evidence type="ECO:0000259" key="5">
    <source>
        <dbReference type="PROSITE" id="PS50893"/>
    </source>
</evidence>
<dbReference type="PROSITE" id="PS00211">
    <property type="entry name" value="ABC_TRANSPORTER_1"/>
    <property type="match status" value="1"/>
</dbReference>
<dbReference type="SUPFAM" id="SSF52540">
    <property type="entry name" value="P-loop containing nucleoside triphosphate hydrolases"/>
    <property type="match status" value="1"/>
</dbReference>
<dbReference type="SMART" id="SM00382">
    <property type="entry name" value="AAA"/>
    <property type="match status" value="1"/>
</dbReference>
<accession>A0A927HBF2</accession>
<dbReference type="PANTHER" id="PTHR42734:SF6">
    <property type="entry name" value="MOLYBDATE IMPORT ATP-BINDING PROTEIN MOLC"/>
    <property type="match status" value="1"/>
</dbReference>
<evidence type="ECO:0000313" key="7">
    <source>
        <dbReference type="Proteomes" id="UP000602076"/>
    </source>
</evidence>
<dbReference type="InterPro" id="IPR027417">
    <property type="entry name" value="P-loop_NTPase"/>
</dbReference>
<keyword evidence="3" id="KW-0547">Nucleotide-binding</keyword>
<dbReference type="InterPro" id="IPR003593">
    <property type="entry name" value="AAA+_ATPase"/>
</dbReference>
<name>A0A927HBF2_9BACI</name>
<sequence length="257" mass="28996">MISVENLSVFRNKKPLIQKINWQINSGEHWCILGLNGSGKTTLLNIINGYMFPSEGKVEVLGKKFGETNLPELRKEIGWVSSSIQQQIPENESVLRIVLSGKFASVGLYEAVEEEDLHLAAHYMKLLKCEHLQNESYGVLSQGERQRALIARALMAQPKLLILDEPCTGLDMIAREELLQFIEKLALEPAGPTLIFVTHHVEEILPCFSHTLLLRQGEVYNQGPTKELLTQSVLTSFFDCPLTVQTEQNRTWIALKT</sequence>
<dbReference type="EMBL" id="JACXSI010000018">
    <property type="protein sequence ID" value="MBD3108441.1"/>
    <property type="molecule type" value="Genomic_DNA"/>
</dbReference>
<gene>
    <name evidence="6" type="ORF">IEO70_08685</name>
</gene>
<evidence type="ECO:0000256" key="4">
    <source>
        <dbReference type="ARBA" id="ARBA00022840"/>
    </source>
</evidence>
<evidence type="ECO:0000313" key="6">
    <source>
        <dbReference type="EMBL" id="MBD3108441.1"/>
    </source>
</evidence>
<evidence type="ECO:0000256" key="1">
    <source>
        <dbReference type="ARBA" id="ARBA00005417"/>
    </source>
</evidence>
<keyword evidence="2" id="KW-0813">Transport</keyword>
<dbReference type="RefSeq" id="WP_190997984.1">
    <property type="nucleotide sequence ID" value="NZ_JACXSI010000018.1"/>
</dbReference>
<dbReference type="InterPro" id="IPR050153">
    <property type="entry name" value="Metal_Ion_Import_ABC"/>
</dbReference>
<protein>
    <submittedName>
        <fullName evidence="6">ABC transporter ATP-binding protein</fullName>
    </submittedName>
</protein>
<reference evidence="6" key="1">
    <citation type="submission" date="2020-09" db="EMBL/GenBank/DDBJ databases">
        <title>Bacillus faecalis sp. nov., a moderately halophilic bacterium isolated from cow faeces.</title>
        <authorList>
            <person name="Jiang L."/>
            <person name="Lee J."/>
        </authorList>
    </citation>
    <scope>NUCLEOTIDE SEQUENCE</scope>
    <source>
        <strain evidence="6">AGMB 02131</strain>
    </source>
</reference>
<dbReference type="AlphaFoldDB" id="A0A927HBF2"/>